<dbReference type="InterPro" id="IPR017871">
    <property type="entry name" value="ABC_transporter-like_CS"/>
</dbReference>
<dbReference type="SMART" id="SM00382">
    <property type="entry name" value="AAA"/>
    <property type="match status" value="1"/>
</dbReference>
<feature type="region of interest" description="Disordered" evidence="5">
    <location>
        <begin position="262"/>
        <end position="283"/>
    </location>
</feature>
<evidence type="ECO:0000256" key="1">
    <source>
        <dbReference type="ARBA" id="ARBA00005417"/>
    </source>
</evidence>
<dbReference type="GO" id="GO:0016887">
    <property type="term" value="F:ATP hydrolysis activity"/>
    <property type="evidence" value="ECO:0007669"/>
    <property type="project" value="InterPro"/>
</dbReference>
<dbReference type="RefSeq" id="WP_150450174.1">
    <property type="nucleotide sequence ID" value="NZ_VYSA01000004.1"/>
</dbReference>
<dbReference type="EMBL" id="VYSA01000004">
    <property type="protein sequence ID" value="KAA9106031.1"/>
    <property type="molecule type" value="Genomic_DNA"/>
</dbReference>
<accession>A0A5J5IX17</accession>
<dbReference type="AlphaFoldDB" id="A0A5J5IX17"/>
<dbReference type="PROSITE" id="PS50893">
    <property type="entry name" value="ABC_TRANSPORTER_2"/>
    <property type="match status" value="1"/>
</dbReference>
<feature type="domain" description="ABC transporter" evidence="6">
    <location>
        <begin position="8"/>
        <end position="254"/>
    </location>
</feature>
<protein>
    <submittedName>
        <fullName evidence="7">ABC transporter ATP-binding protein</fullName>
    </submittedName>
</protein>
<dbReference type="InterPro" id="IPR027417">
    <property type="entry name" value="P-loop_NTPase"/>
</dbReference>
<dbReference type="OrthoDB" id="3677453at2"/>
<dbReference type="Pfam" id="PF00005">
    <property type="entry name" value="ABC_tran"/>
    <property type="match status" value="1"/>
</dbReference>
<dbReference type="GO" id="GO:0005524">
    <property type="term" value="F:ATP binding"/>
    <property type="evidence" value="ECO:0007669"/>
    <property type="project" value="UniProtKB-KW"/>
</dbReference>
<dbReference type="GO" id="GO:0015833">
    <property type="term" value="P:peptide transport"/>
    <property type="evidence" value="ECO:0007669"/>
    <property type="project" value="InterPro"/>
</dbReference>
<dbReference type="InterPro" id="IPR013563">
    <property type="entry name" value="Oligopep_ABC_C"/>
</dbReference>
<keyword evidence="3" id="KW-0547">Nucleotide-binding</keyword>
<evidence type="ECO:0000256" key="5">
    <source>
        <dbReference type="SAM" id="MobiDB-lite"/>
    </source>
</evidence>
<organism evidence="7 8">
    <name type="scientific">Microbacterium rhizomatis</name>
    <dbReference type="NCBI Taxonomy" id="1631477"/>
    <lineage>
        <taxon>Bacteria</taxon>
        <taxon>Bacillati</taxon>
        <taxon>Actinomycetota</taxon>
        <taxon>Actinomycetes</taxon>
        <taxon>Micrococcales</taxon>
        <taxon>Microbacteriaceae</taxon>
        <taxon>Microbacterium</taxon>
    </lineage>
</organism>
<proteinExistence type="inferred from homology"/>
<dbReference type="CDD" id="cd03257">
    <property type="entry name" value="ABC_NikE_OppD_transporters"/>
    <property type="match status" value="1"/>
</dbReference>
<comment type="caution">
    <text evidence="7">The sequence shown here is derived from an EMBL/GenBank/DDBJ whole genome shotgun (WGS) entry which is preliminary data.</text>
</comment>
<dbReference type="SUPFAM" id="SSF52540">
    <property type="entry name" value="P-loop containing nucleoside triphosphate hydrolases"/>
    <property type="match status" value="1"/>
</dbReference>
<name>A0A5J5IX17_9MICO</name>
<keyword evidence="8" id="KW-1185">Reference proteome</keyword>
<dbReference type="Proteomes" id="UP000325827">
    <property type="component" value="Unassembled WGS sequence"/>
</dbReference>
<evidence type="ECO:0000256" key="3">
    <source>
        <dbReference type="ARBA" id="ARBA00022741"/>
    </source>
</evidence>
<dbReference type="InterPro" id="IPR050319">
    <property type="entry name" value="ABC_transp_ATP-bind"/>
</dbReference>
<gene>
    <name evidence="7" type="ORF">F6B43_16885</name>
</gene>
<keyword evidence="4 7" id="KW-0067">ATP-binding</keyword>
<dbReference type="Gene3D" id="3.40.50.300">
    <property type="entry name" value="P-loop containing nucleotide triphosphate hydrolases"/>
    <property type="match status" value="1"/>
</dbReference>
<dbReference type="InterPro" id="IPR003439">
    <property type="entry name" value="ABC_transporter-like_ATP-bd"/>
</dbReference>
<evidence type="ECO:0000256" key="4">
    <source>
        <dbReference type="ARBA" id="ARBA00022840"/>
    </source>
</evidence>
<dbReference type="PANTHER" id="PTHR43776">
    <property type="entry name" value="TRANSPORT ATP-BINDING PROTEIN"/>
    <property type="match status" value="1"/>
</dbReference>
<dbReference type="PROSITE" id="PS00211">
    <property type="entry name" value="ABC_TRANSPORTER_1"/>
    <property type="match status" value="1"/>
</dbReference>
<evidence type="ECO:0000313" key="8">
    <source>
        <dbReference type="Proteomes" id="UP000325827"/>
    </source>
</evidence>
<dbReference type="PANTHER" id="PTHR43776:SF7">
    <property type="entry name" value="D,D-DIPEPTIDE TRANSPORT ATP-BINDING PROTEIN DDPF-RELATED"/>
    <property type="match status" value="1"/>
</dbReference>
<evidence type="ECO:0000256" key="2">
    <source>
        <dbReference type="ARBA" id="ARBA00022448"/>
    </source>
</evidence>
<dbReference type="InterPro" id="IPR003593">
    <property type="entry name" value="AAA+_ATPase"/>
</dbReference>
<comment type="similarity">
    <text evidence="1">Belongs to the ABC transporter superfamily.</text>
</comment>
<dbReference type="Pfam" id="PF08352">
    <property type="entry name" value="oligo_HPY"/>
    <property type="match status" value="1"/>
</dbReference>
<dbReference type="GO" id="GO:0055085">
    <property type="term" value="P:transmembrane transport"/>
    <property type="evidence" value="ECO:0007669"/>
    <property type="project" value="UniProtKB-ARBA"/>
</dbReference>
<reference evidence="8" key="1">
    <citation type="submission" date="2019-09" db="EMBL/GenBank/DDBJ databases">
        <title>Mumia zhuanghuii sp. nov. isolated from the intestinal contents of plateau pika (Ochotona curzoniae) in the Qinghai-Tibet plateau of China.</title>
        <authorList>
            <person name="Tian Z."/>
        </authorList>
    </citation>
    <scope>NUCLEOTIDE SEQUENCE [LARGE SCALE GENOMIC DNA]</scope>
    <source>
        <strain evidence="8">JCM 30598</strain>
    </source>
</reference>
<keyword evidence="2" id="KW-0813">Transport</keyword>
<evidence type="ECO:0000313" key="7">
    <source>
        <dbReference type="EMBL" id="KAA9106031.1"/>
    </source>
</evidence>
<evidence type="ECO:0000259" key="6">
    <source>
        <dbReference type="PROSITE" id="PS50893"/>
    </source>
</evidence>
<sequence length="283" mass="30932">MSADSPILRLRGLGKDYRGAGRDVRVAVEGVDLDMYPGESVAIVGESGSGKSTTARMIVGLETPSRGTLEIDGRAIPSRRLGYRERSWRSTQVQMVFQDPQQSLDRRQSIGGCLEEVLALRGQARGEQRAGRVRELLGHVGLDERHASALPRELSGGQRQRVAIARALAANPRVLVLDEAVSALDVTVQAQILSLLRRIRAQDGVSLVFISHDLAVVGDISERVLVMRHGRVVEEGPTARVLYSPSHDYTRLLLASVPRPGWTPRRAHDRGDDPKRAPSSPPL</sequence>